<reference evidence="2 3" key="2">
    <citation type="submission" date="2020-08" db="EMBL/GenBank/DDBJ databases">
        <authorList>
            <person name="Partida-Martinez L."/>
            <person name="Huntemann M."/>
            <person name="Clum A."/>
            <person name="Wang J."/>
            <person name="Palaniappan K."/>
            <person name="Ritter S."/>
            <person name="Chen I.-M."/>
            <person name="Stamatis D."/>
            <person name="Reddy T."/>
            <person name="O'Malley R."/>
            <person name="Daum C."/>
            <person name="Shapiro N."/>
            <person name="Ivanova N."/>
            <person name="Kyrpides N."/>
            <person name="Woyke T."/>
        </authorList>
    </citation>
    <scope>NUCLEOTIDE SEQUENCE [LARGE SCALE GENOMIC DNA]</scope>
    <source>
        <strain evidence="2 3">RAS26</strain>
    </source>
</reference>
<proteinExistence type="predicted"/>
<comment type="caution">
    <text evidence="2">The sequence shown here is derived from an EMBL/GenBank/DDBJ whole genome shotgun (WGS) entry which is preliminary data.</text>
</comment>
<accession>A0A7W4UC46</accession>
<dbReference type="InterPro" id="IPR043714">
    <property type="entry name" value="DUF5655"/>
</dbReference>
<dbReference type="Pfam" id="PF18899">
    <property type="entry name" value="DUF5655"/>
    <property type="match status" value="1"/>
</dbReference>
<feature type="domain" description="DUF5655" evidence="1">
    <location>
        <begin position="9"/>
        <end position="116"/>
    </location>
</feature>
<evidence type="ECO:0000313" key="2">
    <source>
        <dbReference type="EMBL" id="MBB2921478.1"/>
    </source>
</evidence>
<dbReference type="Proteomes" id="UP000518206">
    <property type="component" value="Unassembled WGS sequence"/>
</dbReference>
<dbReference type="EMBL" id="JACHVX010000001">
    <property type="protein sequence ID" value="MBB2921478.1"/>
    <property type="molecule type" value="Genomic_DNA"/>
</dbReference>
<dbReference type="RefSeq" id="WP_183294490.1">
    <property type="nucleotide sequence ID" value="NZ_JACHVX010000001.1"/>
</dbReference>
<sequence>MTDEREWTVEDHLAGAAPEHVALYRRVEELLLGMGDVHRSVSRTTVTFVGTRRGFAGARPTSRGVRGYLDLTRTLPDDPRITNVTPYTARLFVHQYLLRDGTDLDDTFVGWLREAHAVGQGAHLRRPPAPDSRP</sequence>
<name>A0A7W4UC46_9CELL</name>
<protein>
    <recommendedName>
        <fullName evidence="1">DUF5655 domain-containing protein</fullName>
    </recommendedName>
</protein>
<dbReference type="AlphaFoldDB" id="A0A7W4UC46"/>
<evidence type="ECO:0000313" key="3">
    <source>
        <dbReference type="Proteomes" id="UP000518206"/>
    </source>
</evidence>
<evidence type="ECO:0000259" key="1">
    <source>
        <dbReference type="Pfam" id="PF18899"/>
    </source>
</evidence>
<reference evidence="2 3" key="1">
    <citation type="submission" date="2020-08" db="EMBL/GenBank/DDBJ databases">
        <title>The Agave Microbiome: Exploring the role of microbial communities in plant adaptations to desert environments.</title>
        <authorList>
            <person name="Partida-Martinez L.P."/>
        </authorList>
    </citation>
    <scope>NUCLEOTIDE SEQUENCE [LARGE SCALE GENOMIC DNA]</scope>
    <source>
        <strain evidence="2 3">RAS26</strain>
    </source>
</reference>
<organism evidence="2 3">
    <name type="scientific">Cellulomonas cellasea</name>
    <dbReference type="NCBI Taxonomy" id="43670"/>
    <lineage>
        <taxon>Bacteria</taxon>
        <taxon>Bacillati</taxon>
        <taxon>Actinomycetota</taxon>
        <taxon>Actinomycetes</taxon>
        <taxon>Micrococcales</taxon>
        <taxon>Cellulomonadaceae</taxon>
        <taxon>Cellulomonas</taxon>
    </lineage>
</organism>
<gene>
    <name evidence="2" type="ORF">FHR80_000372</name>
</gene>